<dbReference type="EMBL" id="CDRZ01000241">
    <property type="protein sequence ID" value="CEO89318.1"/>
    <property type="molecule type" value="Genomic_DNA"/>
</dbReference>
<reference evidence="2" key="1">
    <citation type="submission" date="2015-01" db="EMBL/GenBank/DDBJ databases">
        <authorList>
            <person name="Manzoor Shahid"/>
            <person name="Zubair Saima"/>
        </authorList>
    </citation>
    <scope>NUCLEOTIDE SEQUENCE [LARGE SCALE GENOMIC DNA]</scope>
    <source>
        <strain evidence="2">Sp3</strain>
    </source>
</reference>
<gene>
    <name evidence="1" type="ORF">SSCH_440026</name>
</gene>
<keyword evidence="2" id="KW-1185">Reference proteome</keyword>
<proteinExistence type="predicted"/>
<sequence length="77" mass="8581">MLLNKHFGPGNENIIVNAGAYKYFEGGNLAAGKRIISCGGYGDYIYYQVVYNNILDPHPEVENFESHGRPILLPLSH</sequence>
<evidence type="ECO:0000313" key="1">
    <source>
        <dbReference type="EMBL" id="CEO89318.1"/>
    </source>
</evidence>
<dbReference type="Proteomes" id="UP000046155">
    <property type="component" value="Unassembled WGS sequence"/>
</dbReference>
<evidence type="ECO:0000313" key="2">
    <source>
        <dbReference type="Proteomes" id="UP000046155"/>
    </source>
</evidence>
<dbReference type="AlphaFoldDB" id="A0A0B7MM73"/>
<organism evidence="1 2">
    <name type="scientific">Syntrophaceticus schinkii</name>
    <dbReference type="NCBI Taxonomy" id="499207"/>
    <lineage>
        <taxon>Bacteria</taxon>
        <taxon>Bacillati</taxon>
        <taxon>Bacillota</taxon>
        <taxon>Clostridia</taxon>
        <taxon>Thermoanaerobacterales</taxon>
        <taxon>Thermoanaerobacterales Family III. Incertae Sedis</taxon>
        <taxon>Syntrophaceticus</taxon>
    </lineage>
</organism>
<accession>A0A0B7MM73</accession>
<protein>
    <submittedName>
        <fullName evidence="1">Uncharacterized protein</fullName>
    </submittedName>
</protein>
<name>A0A0B7MM73_9FIRM</name>